<protein>
    <recommendedName>
        <fullName evidence="5">Yip1 domain-containing protein</fullName>
    </recommendedName>
</protein>
<feature type="transmembrane region" description="Helical" evidence="2">
    <location>
        <begin position="287"/>
        <end position="306"/>
    </location>
</feature>
<evidence type="ECO:0000256" key="2">
    <source>
        <dbReference type="SAM" id="Phobius"/>
    </source>
</evidence>
<dbReference type="Proteomes" id="UP001300383">
    <property type="component" value="Unassembled WGS sequence"/>
</dbReference>
<evidence type="ECO:0000313" key="3">
    <source>
        <dbReference type="EMBL" id="MDI9241784.1"/>
    </source>
</evidence>
<evidence type="ECO:0000256" key="1">
    <source>
        <dbReference type="SAM" id="MobiDB-lite"/>
    </source>
</evidence>
<keyword evidence="2" id="KW-0812">Transmembrane</keyword>
<keyword evidence="2" id="KW-1133">Transmembrane helix</keyword>
<accession>A0AAP4B8Q9</accession>
<organism evidence="3 4">
    <name type="scientific">Fusibacillus kribbianus</name>
    <dbReference type="NCBI Taxonomy" id="3044208"/>
    <lineage>
        <taxon>Bacteria</taxon>
        <taxon>Bacillati</taxon>
        <taxon>Bacillota</taxon>
        <taxon>Clostridia</taxon>
        <taxon>Lachnospirales</taxon>
        <taxon>Lachnospiraceae</taxon>
        <taxon>Fusibacillus</taxon>
    </lineage>
</organism>
<gene>
    <name evidence="3" type="ORF">QJ036_04720</name>
</gene>
<feature type="transmembrane region" description="Helical" evidence="2">
    <location>
        <begin position="204"/>
        <end position="224"/>
    </location>
</feature>
<feature type="transmembrane region" description="Helical" evidence="2">
    <location>
        <begin position="244"/>
        <end position="266"/>
    </location>
</feature>
<dbReference type="RefSeq" id="WP_283230292.1">
    <property type="nucleotide sequence ID" value="NZ_JASGBQ010000004.1"/>
</dbReference>
<keyword evidence="2" id="KW-0472">Membrane</keyword>
<dbReference type="AlphaFoldDB" id="A0AAP4B8Q9"/>
<feature type="compositionally biased region" description="Low complexity" evidence="1">
    <location>
        <begin position="30"/>
        <end position="164"/>
    </location>
</feature>
<reference evidence="3 4" key="1">
    <citation type="submission" date="2023-05" db="EMBL/GenBank/DDBJ databases">
        <title>[ruminococcus] sp. nov., isolated from a pig farm feces dump.</title>
        <authorList>
            <person name="Chang Y.-H."/>
        </authorList>
    </citation>
    <scope>NUCLEOTIDE SEQUENCE [LARGE SCALE GENOMIC DNA]</scope>
    <source>
        <strain evidence="3 4">YH-rum2234</strain>
    </source>
</reference>
<feature type="transmembrane region" description="Helical" evidence="2">
    <location>
        <begin position="346"/>
        <end position="367"/>
    </location>
</feature>
<feature type="transmembrane region" description="Helical" evidence="2">
    <location>
        <begin position="312"/>
        <end position="334"/>
    </location>
</feature>
<name>A0AAP4B8Q9_9FIRM</name>
<keyword evidence="4" id="KW-1185">Reference proteome</keyword>
<feature type="region of interest" description="Disordered" evidence="1">
    <location>
        <begin position="26"/>
        <end position="164"/>
    </location>
</feature>
<evidence type="ECO:0008006" key="5">
    <source>
        <dbReference type="Google" id="ProtNLM"/>
    </source>
</evidence>
<sequence>MAKFCNQCGRPLQEGEVCTCQAPKQDKVNAAPQGQPAQYGQAPQGQPAQYGQAPQGQPAQYGQAPQGQPVQYGQAPQGQPAQYGQAPQGQPAQYGQVPQGQPQYGQAPQGQPQYGQAPQGQPQYGQAPQGQPQYGQAPQGQPQYGGQPYGQPQYGGPQYGAPQAPKQPGAAGVYMKGLWGTIIGSYKKPAGTLANLAVSAKAPVVFGILGIQTLFFSLIFLFAGFKVNSLAGGYIKIINTPLTFFMAILAGAGILAIWGAVVMVFAKSMAKKPMTYMQGLGVASAKALAQMPFTLLTALFMLILPLTSSFTYVMIMLSYTVGSLLTYFFVPAGMDAFLAEDKNKRIWQLFLTFLVNMVATYVIAWIFTKIIGSNILSLIAGGLY</sequence>
<evidence type="ECO:0000313" key="4">
    <source>
        <dbReference type="Proteomes" id="UP001300383"/>
    </source>
</evidence>
<proteinExistence type="predicted"/>
<dbReference type="EMBL" id="JASGBQ010000004">
    <property type="protein sequence ID" value="MDI9241784.1"/>
    <property type="molecule type" value="Genomic_DNA"/>
</dbReference>
<comment type="caution">
    <text evidence="3">The sequence shown here is derived from an EMBL/GenBank/DDBJ whole genome shotgun (WGS) entry which is preliminary data.</text>
</comment>